<organism evidence="2 3">
    <name type="scientific">Sorangium cellulosum (strain So ce56)</name>
    <name type="common">Polyangium cellulosum (strain So ce56)</name>
    <dbReference type="NCBI Taxonomy" id="448385"/>
    <lineage>
        <taxon>Bacteria</taxon>
        <taxon>Pseudomonadati</taxon>
        <taxon>Myxococcota</taxon>
        <taxon>Polyangia</taxon>
        <taxon>Polyangiales</taxon>
        <taxon>Polyangiaceae</taxon>
        <taxon>Sorangium</taxon>
    </lineage>
</organism>
<dbReference type="KEGG" id="scl:sce4075"/>
<evidence type="ECO:0000313" key="2">
    <source>
        <dbReference type="EMBL" id="CAN94238.1"/>
    </source>
</evidence>
<sequence>MSSKQPPPHVTAAHAAGLAALLGATDAAAENERAGRAERHFERARRGRSAQPGPRAKPAAGPVPSPPGGRSNAGGAREYVCAAPTRSPVLNAFLSELGTEGEALVPANVHVFDEHALAPRLVELARQRVVSMLLAVGRTEVALTLAQMPSITNERAARLFMRQAVHVGGDLGAITGDYARHYRRSGAPERDDQRAGCIMAAFAGRLSAMAEKLLGPHVRGELRAALEALTSQGSPPARRARASDLRAPQAAGRGAPAAAARDAASSAARPRRK</sequence>
<protein>
    <submittedName>
        <fullName evidence="2">Uncharacterized protein</fullName>
    </submittedName>
</protein>
<feature type="region of interest" description="Disordered" evidence="1">
    <location>
        <begin position="27"/>
        <end position="75"/>
    </location>
</feature>
<reference evidence="2 3" key="1">
    <citation type="journal article" date="2007" name="Nat. Biotechnol.">
        <title>Complete genome sequence of the myxobacterium Sorangium cellulosum.</title>
        <authorList>
            <person name="Schneiker S."/>
            <person name="Perlova O."/>
            <person name="Kaiser O."/>
            <person name="Gerth K."/>
            <person name="Alici A."/>
            <person name="Altmeyer M.O."/>
            <person name="Bartels D."/>
            <person name="Bekel T."/>
            <person name="Beyer S."/>
            <person name="Bode E."/>
            <person name="Bode H.B."/>
            <person name="Bolten C.J."/>
            <person name="Choudhuri J.V."/>
            <person name="Doss S."/>
            <person name="Elnakady Y.A."/>
            <person name="Frank B."/>
            <person name="Gaigalat L."/>
            <person name="Goesmann A."/>
            <person name="Groeger C."/>
            <person name="Gross F."/>
            <person name="Jelsbak L."/>
            <person name="Jelsbak L."/>
            <person name="Kalinowski J."/>
            <person name="Kegler C."/>
            <person name="Knauber T."/>
            <person name="Konietzny S."/>
            <person name="Kopp M."/>
            <person name="Krause L."/>
            <person name="Krug D."/>
            <person name="Linke B."/>
            <person name="Mahmud T."/>
            <person name="Martinez-Arias R."/>
            <person name="McHardy A.C."/>
            <person name="Merai M."/>
            <person name="Meyer F."/>
            <person name="Mormann S."/>
            <person name="Munoz-Dorado J."/>
            <person name="Perez J."/>
            <person name="Pradella S."/>
            <person name="Rachid S."/>
            <person name="Raddatz G."/>
            <person name="Rosenau F."/>
            <person name="Rueckert C."/>
            <person name="Sasse F."/>
            <person name="Scharfe M."/>
            <person name="Schuster S.C."/>
            <person name="Suen G."/>
            <person name="Treuner-Lange A."/>
            <person name="Velicer G.J."/>
            <person name="Vorholter F.-J."/>
            <person name="Weissman K.J."/>
            <person name="Welch R.D."/>
            <person name="Wenzel S.C."/>
            <person name="Whitworth D.E."/>
            <person name="Wilhelm S."/>
            <person name="Wittmann C."/>
            <person name="Bloecker H."/>
            <person name="Puehler A."/>
            <person name="Mueller R."/>
        </authorList>
    </citation>
    <scope>NUCLEOTIDE SEQUENCE [LARGE SCALE GENOMIC DNA]</scope>
    <source>
        <strain evidence="3">So ce56</strain>
    </source>
</reference>
<accession>A9EVM3</accession>
<name>A9EVM3_SORC5</name>
<feature type="region of interest" description="Disordered" evidence="1">
    <location>
        <begin position="229"/>
        <end position="273"/>
    </location>
</feature>
<proteinExistence type="predicted"/>
<keyword evidence="3" id="KW-1185">Reference proteome</keyword>
<feature type="compositionally biased region" description="Basic and acidic residues" evidence="1">
    <location>
        <begin position="30"/>
        <end position="41"/>
    </location>
</feature>
<gene>
    <name evidence="2" type="ordered locus">sce4075</name>
</gene>
<dbReference type="RefSeq" id="WP_012236708.1">
    <property type="nucleotide sequence ID" value="NC_010162.1"/>
</dbReference>
<dbReference type="STRING" id="448385.sce4075"/>
<feature type="compositionally biased region" description="Low complexity" evidence="1">
    <location>
        <begin position="246"/>
        <end position="273"/>
    </location>
</feature>
<dbReference type="BioCyc" id="SCEL448385:SCE_RS20955-MONOMER"/>
<dbReference type="HOGENOM" id="CLU_1026371_0_0_7"/>
<evidence type="ECO:0000313" key="3">
    <source>
        <dbReference type="Proteomes" id="UP000002139"/>
    </source>
</evidence>
<evidence type="ECO:0000256" key="1">
    <source>
        <dbReference type="SAM" id="MobiDB-lite"/>
    </source>
</evidence>
<dbReference type="Proteomes" id="UP000002139">
    <property type="component" value="Chromosome"/>
</dbReference>
<dbReference type="AlphaFoldDB" id="A9EVM3"/>
<dbReference type="EMBL" id="AM746676">
    <property type="protein sequence ID" value="CAN94238.1"/>
    <property type="molecule type" value="Genomic_DNA"/>
</dbReference>